<organism evidence="1 2">
    <name type="scientific">Parascaris equorum</name>
    <name type="common">Equine roundworm</name>
    <dbReference type="NCBI Taxonomy" id="6256"/>
    <lineage>
        <taxon>Eukaryota</taxon>
        <taxon>Metazoa</taxon>
        <taxon>Ecdysozoa</taxon>
        <taxon>Nematoda</taxon>
        <taxon>Chromadorea</taxon>
        <taxon>Rhabditida</taxon>
        <taxon>Spirurina</taxon>
        <taxon>Ascaridomorpha</taxon>
        <taxon>Ascaridoidea</taxon>
        <taxon>Ascarididae</taxon>
        <taxon>Parascaris</taxon>
    </lineage>
</organism>
<proteinExistence type="predicted"/>
<evidence type="ECO:0000313" key="2">
    <source>
        <dbReference type="WBParaSite" id="PEQ_0001302301-mRNA-1"/>
    </source>
</evidence>
<sequence>MSSGMSFDVRIPAAMLRASRLRRESFQQQITPFQPNTEQYSCSETELDNKCASNAEAVSCTTLQKLVV</sequence>
<evidence type="ECO:0000313" key="1">
    <source>
        <dbReference type="Proteomes" id="UP000887564"/>
    </source>
</evidence>
<name>A0A914S358_PAREQ</name>
<keyword evidence="1" id="KW-1185">Reference proteome</keyword>
<protein>
    <submittedName>
        <fullName evidence="2">Uncharacterized protein</fullName>
    </submittedName>
</protein>
<dbReference type="AlphaFoldDB" id="A0A914S358"/>
<dbReference type="Proteomes" id="UP000887564">
    <property type="component" value="Unplaced"/>
</dbReference>
<accession>A0A914S358</accession>
<reference evidence="2" key="1">
    <citation type="submission" date="2022-11" db="UniProtKB">
        <authorList>
            <consortium name="WormBaseParasite"/>
        </authorList>
    </citation>
    <scope>IDENTIFICATION</scope>
</reference>
<dbReference type="WBParaSite" id="PEQ_0001302301-mRNA-1">
    <property type="protein sequence ID" value="PEQ_0001302301-mRNA-1"/>
    <property type="gene ID" value="PEQ_0001302301"/>
</dbReference>